<dbReference type="GO" id="GO:0005506">
    <property type="term" value="F:iron ion binding"/>
    <property type="evidence" value="ECO:0007669"/>
    <property type="project" value="InterPro"/>
</dbReference>
<evidence type="ECO:0000313" key="19">
    <source>
        <dbReference type="EMBL" id="MBA4662022.1"/>
    </source>
</evidence>
<comment type="cofactor">
    <cofactor evidence="1 16">
        <name>heme</name>
        <dbReference type="ChEBI" id="CHEBI:30413"/>
    </cofactor>
</comment>
<evidence type="ECO:0000256" key="11">
    <source>
        <dbReference type="ARBA" id="ARBA00023033"/>
    </source>
</evidence>
<keyword evidence="4 16" id="KW-0349">Heme</keyword>
<dbReference type="AlphaFoldDB" id="A0A7C9E8U2"/>
<dbReference type="InterPro" id="IPR017972">
    <property type="entry name" value="Cyt_P450_CS"/>
</dbReference>
<evidence type="ECO:0000256" key="2">
    <source>
        <dbReference type="ARBA" id="ARBA00004606"/>
    </source>
</evidence>
<dbReference type="Gene3D" id="1.10.630.10">
    <property type="entry name" value="Cytochrome P450"/>
    <property type="match status" value="1"/>
</dbReference>
<reference evidence="19" key="2">
    <citation type="submission" date="2020-07" db="EMBL/GenBank/DDBJ databases">
        <authorList>
            <person name="Vera ALvarez R."/>
            <person name="Arias-Moreno D.M."/>
            <person name="Jimenez-Jacinto V."/>
            <person name="Jimenez-Bremont J.F."/>
            <person name="Swaminathan K."/>
            <person name="Moose S.P."/>
            <person name="Guerrero-Gonzalez M.L."/>
            <person name="Marino-Ramirez L."/>
            <person name="Landsman D."/>
            <person name="Rodriguez-Kessler M."/>
            <person name="Delgado-Sanchez P."/>
        </authorList>
    </citation>
    <scope>NUCLEOTIDE SEQUENCE</scope>
    <source>
        <tissue evidence="19">Cladode</tissue>
    </source>
</reference>
<dbReference type="EMBL" id="GISG01214508">
    <property type="protein sequence ID" value="MBA4662022.1"/>
    <property type="molecule type" value="Transcribed_RNA"/>
</dbReference>
<evidence type="ECO:0000256" key="9">
    <source>
        <dbReference type="ARBA" id="ARBA00023002"/>
    </source>
</evidence>
<evidence type="ECO:0000256" key="5">
    <source>
        <dbReference type="ARBA" id="ARBA00022692"/>
    </source>
</evidence>
<evidence type="ECO:0000256" key="13">
    <source>
        <dbReference type="ARBA" id="ARBA00023180"/>
    </source>
</evidence>
<evidence type="ECO:0000256" key="10">
    <source>
        <dbReference type="ARBA" id="ARBA00023004"/>
    </source>
</evidence>
<comment type="similarity">
    <text evidence="3 17">Belongs to the cytochrome P450 family.</text>
</comment>
<dbReference type="InterPro" id="IPR002401">
    <property type="entry name" value="Cyt_P450_E_grp-I"/>
</dbReference>
<evidence type="ECO:0000256" key="6">
    <source>
        <dbReference type="ARBA" id="ARBA00022723"/>
    </source>
</evidence>
<dbReference type="PROSITE" id="PS00086">
    <property type="entry name" value="CYTOCHROME_P450"/>
    <property type="match status" value="1"/>
</dbReference>
<evidence type="ECO:0000256" key="18">
    <source>
        <dbReference type="SAM" id="Phobius"/>
    </source>
</evidence>
<evidence type="ECO:0000256" key="8">
    <source>
        <dbReference type="ARBA" id="ARBA00022989"/>
    </source>
</evidence>
<keyword evidence="5 18" id="KW-0812">Transmembrane</keyword>
<keyword evidence="8 18" id="KW-1133">Transmembrane helix</keyword>
<keyword evidence="12 18" id="KW-0472">Membrane</keyword>
<reference evidence="19" key="1">
    <citation type="journal article" date="2013" name="J. Plant Res.">
        <title>Effect of fungi and light on seed germination of three Opuntia species from semiarid lands of central Mexico.</title>
        <authorList>
            <person name="Delgado-Sanchez P."/>
            <person name="Jimenez-Bremont J.F."/>
            <person name="Guerrero-Gonzalez Mde L."/>
            <person name="Flores J."/>
        </authorList>
    </citation>
    <scope>NUCLEOTIDE SEQUENCE</scope>
    <source>
        <tissue evidence="19">Cladode</tissue>
    </source>
</reference>
<dbReference type="FunFam" id="1.10.630.10:FF:000022">
    <property type="entry name" value="Taxadiene 5-alpha hydroxylase"/>
    <property type="match status" value="1"/>
</dbReference>
<dbReference type="InterPro" id="IPR001128">
    <property type="entry name" value="Cyt_P450"/>
</dbReference>
<evidence type="ECO:0000256" key="15">
    <source>
        <dbReference type="ARBA" id="ARBA00093231"/>
    </source>
</evidence>
<evidence type="ECO:0000256" key="4">
    <source>
        <dbReference type="ARBA" id="ARBA00022617"/>
    </source>
</evidence>
<dbReference type="GO" id="GO:0016135">
    <property type="term" value="P:saponin biosynthetic process"/>
    <property type="evidence" value="ECO:0007669"/>
    <property type="project" value="UniProtKB-ARBA"/>
</dbReference>
<dbReference type="Pfam" id="PF00067">
    <property type="entry name" value="p450"/>
    <property type="match status" value="1"/>
</dbReference>
<protein>
    <recommendedName>
        <fullName evidence="14">beta-amyrin 28-monooxygenase</fullName>
        <ecNumber evidence="14">1.14.14.126</ecNumber>
    </recommendedName>
</protein>
<dbReference type="GO" id="GO:0102373">
    <property type="term" value="F:beta-amyrin 28-monooxygenase activity"/>
    <property type="evidence" value="ECO:0007669"/>
    <property type="project" value="UniProtKB-EC"/>
</dbReference>
<keyword evidence="7" id="KW-0735">Signal-anchor</keyword>
<evidence type="ECO:0000256" key="17">
    <source>
        <dbReference type="RuleBase" id="RU000461"/>
    </source>
</evidence>
<keyword evidence="9 17" id="KW-0560">Oxidoreductase</keyword>
<name>A0A7C9E8U2_OPUST</name>
<proteinExistence type="inferred from homology"/>
<dbReference type="InterPro" id="IPR036396">
    <property type="entry name" value="Cyt_P450_sf"/>
</dbReference>
<comment type="catalytic activity">
    <reaction evidence="15">
        <text>beta-amyrin + 3 reduced [NADPH--hemoprotein reductase] + 3 O2 = oleanolate + 3 oxidized [NADPH--hemoprotein reductase] + 4 H2O + 4 H(+)</text>
        <dbReference type="Rhea" id="RHEA:43068"/>
        <dbReference type="Rhea" id="RHEA-COMP:11964"/>
        <dbReference type="Rhea" id="RHEA-COMP:11965"/>
        <dbReference type="ChEBI" id="CHEBI:10352"/>
        <dbReference type="ChEBI" id="CHEBI:15377"/>
        <dbReference type="ChEBI" id="CHEBI:15378"/>
        <dbReference type="ChEBI" id="CHEBI:15379"/>
        <dbReference type="ChEBI" id="CHEBI:57618"/>
        <dbReference type="ChEBI" id="CHEBI:58210"/>
        <dbReference type="ChEBI" id="CHEBI:82828"/>
        <dbReference type="EC" id="1.14.14.126"/>
    </reaction>
    <physiologicalReaction direction="left-to-right" evidence="15">
        <dbReference type="Rhea" id="RHEA:43069"/>
    </physiologicalReaction>
</comment>
<dbReference type="CDD" id="cd11043">
    <property type="entry name" value="CYP90-like"/>
    <property type="match status" value="1"/>
</dbReference>
<evidence type="ECO:0000256" key="14">
    <source>
        <dbReference type="ARBA" id="ARBA00066327"/>
    </source>
</evidence>
<keyword evidence="11 17" id="KW-0503">Monooxygenase</keyword>
<keyword evidence="10 16" id="KW-0408">Iron</keyword>
<dbReference type="GO" id="GO:0016104">
    <property type="term" value="P:triterpenoid biosynthetic process"/>
    <property type="evidence" value="ECO:0007669"/>
    <property type="project" value="UniProtKB-ARBA"/>
</dbReference>
<evidence type="ECO:0000256" key="3">
    <source>
        <dbReference type="ARBA" id="ARBA00010617"/>
    </source>
</evidence>
<dbReference type="PANTHER" id="PTHR24286">
    <property type="entry name" value="CYTOCHROME P450 26"/>
    <property type="match status" value="1"/>
</dbReference>
<dbReference type="PANTHER" id="PTHR24286:SF349">
    <property type="entry name" value="CYTOCHROME P450 716A1-RELATED"/>
    <property type="match status" value="1"/>
</dbReference>
<evidence type="ECO:0000256" key="12">
    <source>
        <dbReference type="ARBA" id="ARBA00023136"/>
    </source>
</evidence>
<evidence type="ECO:0000256" key="7">
    <source>
        <dbReference type="ARBA" id="ARBA00022968"/>
    </source>
</evidence>
<feature type="binding site" description="axial binding residue" evidence="16">
    <location>
        <position position="431"/>
    </location>
    <ligand>
        <name>heme</name>
        <dbReference type="ChEBI" id="CHEBI:30413"/>
    </ligand>
    <ligandPart>
        <name>Fe</name>
        <dbReference type="ChEBI" id="CHEBI:18248"/>
    </ligandPart>
</feature>
<dbReference type="GO" id="GO:0020037">
    <property type="term" value="F:heme binding"/>
    <property type="evidence" value="ECO:0007669"/>
    <property type="project" value="InterPro"/>
</dbReference>
<sequence>MELFFLYLLIAFVPCILLSLLILIYKRKSSPILNLPPGSTGWPIVGETLDFISAWKGGCLEKFVLDRMIKYSPECFKTSILGQPMAFLCGPSGNKLIFSNENKLVKHWFPDSIKKILPSGVGNSNDQNDIALKMTRKLVPQLLRPEALKRYIGIMDDITQRHFASEWEDKDEILVFPLAKKHTFWLACRIFLSVEDPDLAARLDLFHHVAAGLISIPINFPGTPFNKAIKAMKILRKEFIEIIRQRRLDLAMQKATPTQDILSQILTLADDNQQHLISGSDDLVADSIIGLLIAGFDGVNSCITFTSKYLAESPHIYDLVYREQMEIAKSKTPGELLNWEDIQKMKYSWNVACEVMRLVPPSPGVFREAMHEFAYAGFTIPKGWKLKWSAYTTHLNPQYFPNPERFDPTRFEGKGPDPYTYVAFGGGSRMCPGREYARLVILVFIHNMVKRFRWKKVLSDEPIIVKLSPRPAKGLPILLIPHERSSKQD</sequence>
<comment type="subcellular location">
    <subcellularLocation>
        <location evidence="2">Membrane</location>
        <topology evidence="2">Single-pass type II membrane protein</topology>
    </subcellularLocation>
</comment>
<dbReference type="EC" id="1.14.14.126" evidence="14"/>
<dbReference type="SUPFAM" id="SSF48264">
    <property type="entry name" value="Cytochrome P450"/>
    <property type="match status" value="1"/>
</dbReference>
<dbReference type="GO" id="GO:0016020">
    <property type="term" value="C:membrane"/>
    <property type="evidence" value="ECO:0007669"/>
    <property type="project" value="UniProtKB-SubCell"/>
</dbReference>
<dbReference type="PRINTS" id="PR00463">
    <property type="entry name" value="EP450I"/>
</dbReference>
<feature type="transmembrane region" description="Helical" evidence="18">
    <location>
        <begin position="6"/>
        <end position="25"/>
    </location>
</feature>
<evidence type="ECO:0000256" key="16">
    <source>
        <dbReference type="PIRSR" id="PIRSR602401-1"/>
    </source>
</evidence>
<keyword evidence="6 16" id="KW-0479">Metal-binding</keyword>
<evidence type="ECO:0000256" key="1">
    <source>
        <dbReference type="ARBA" id="ARBA00001971"/>
    </source>
</evidence>
<keyword evidence="13" id="KW-0325">Glycoprotein</keyword>
<dbReference type="GO" id="GO:0016125">
    <property type="term" value="P:sterol metabolic process"/>
    <property type="evidence" value="ECO:0007669"/>
    <property type="project" value="TreeGrafter"/>
</dbReference>
<accession>A0A7C9E8U2</accession>
<organism evidence="19">
    <name type="scientific">Opuntia streptacantha</name>
    <name type="common">Prickly pear cactus</name>
    <name type="synonym">Opuntia cardona</name>
    <dbReference type="NCBI Taxonomy" id="393608"/>
    <lineage>
        <taxon>Eukaryota</taxon>
        <taxon>Viridiplantae</taxon>
        <taxon>Streptophyta</taxon>
        <taxon>Embryophyta</taxon>
        <taxon>Tracheophyta</taxon>
        <taxon>Spermatophyta</taxon>
        <taxon>Magnoliopsida</taxon>
        <taxon>eudicotyledons</taxon>
        <taxon>Gunneridae</taxon>
        <taxon>Pentapetalae</taxon>
        <taxon>Caryophyllales</taxon>
        <taxon>Cactineae</taxon>
        <taxon>Cactaceae</taxon>
        <taxon>Opuntioideae</taxon>
        <taxon>Opuntia</taxon>
    </lineage>
</organism>